<evidence type="ECO:0008006" key="3">
    <source>
        <dbReference type="Google" id="ProtNLM"/>
    </source>
</evidence>
<dbReference type="VEuPathDB" id="FungiDB:C8Q69DRAFT_403289"/>
<organism evidence="1 2">
    <name type="scientific">Byssochlamys spectabilis</name>
    <name type="common">Paecilomyces variotii</name>
    <dbReference type="NCBI Taxonomy" id="264951"/>
    <lineage>
        <taxon>Eukaryota</taxon>
        <taxon>Fungi</taxon>
        <taxon>Dikarya</taxon>
        <taxon>Ascomycota</taxon>
        <taxon>Pezizomycotina</taxon>
        <taxon>Eurotiomycetes</taxon>
        <taxon>Eurotiomycetidae</taxon>
        <taxon>Eurotiales</taxon>
        <taxon>Thermoascaceae</taxon>
        <taxon>Paecilomyces</taxon>
    </lineage>
</organism>
<dbReference type="GeneID" id="39597269"/>
<dbReference type="Pfam" id="PF03069">
    <property type="entry name" value="FmdA_AmdA"/>
    <property type="match status" value="2"/>
</dbReference>
<protein>
    <recommendedName>
        <fullName evidence="3">Acetamidase/formamidase family protein</fullName>
    </recommendedName>
</protein>
<dbReference type="Gene3D" id="2.60.120.580">
    <property type="entry name" value="Acetamidase/Formamidase-like domains"/>
    <property type="match status" value="2"/>
</dbReference>
<dbReference type="RefSeq" id="XP_028484761.1">
    <property type="nucleotide sequence ID" value="XM_028627992.1"/>
</dbReference>
<evidence type="ECO:0000313" key="1">
    <source>
        <dbReference type="EMBL" id="RWQ95116.1"/>
    </source>
</evidence>
<dbReference type="AlphaFoldDB" id="A0A443HTH4"/>
<reference evidence="1 2" key="1">
    <citation type="journal article" date="2018" name="Front. Microbiol.">
        <title>Genomic and genetic insights into a cosmopolitan fungus, Paecilomyces variotii (Eurotiales).</title>
        <authorList>
            <person name="Urquhart A.S."/>
            <person name="Mondo S.J."/>
            <person name="Makela M.R."/>
            <person name="Hane J.K."/>
            <person name="Wiebenga A."/>
            <person name="He G."/>
            <person name="Mihaltcheva S."/>
            <person name="Pangilinan J."/>
            <person name="Lipzen A."/>
            <person name="Barry K."/>
            <person name="de Vries R.P."/>
            <person name="Grigoriev I.V."/>
            <person name="Idnurm A."/>
        </authorList>
    </citation>
    <scope>NUCLEOTIDE SEQUENCE [LARGE SCALE GENOMIC DNA]</scope>
    <source>
        <strain evidence="1 2">CBS 101075</strain>
    </source>
</reference>
<dbReference type="PANTHER" id="PTHR31891:SF1">
    <property type="entry name" value="FORMAMIDASE C869.04-RELATED"/>
    <property type="match status" value="1"/>
</dbReference>
<name>A0A443HTH4_BYSSP</name>
<dbReference type="SUPFAM" id="SSF141130">
    <property type="entry name" value="Acetamidase/Formamidase-like"/>
    <property type="match status" value="1"/>
</dbReference>
<dbReference type="Proteomes" id="UP000283841">
    <property type="component" value="Unassembled WGS sequence"/>
</dbReference>
<proteinExistence type="predicted"/>
<gene>
    <name evidence="1" type="ORF">C8Q69DRAFT_403289</name>
</gene>
<dbReference type="Gene3D" id="3.10.28.20">
    <property type="entry name" value="Acetamidase/Formamidase-like domains"/>
    <property type="match status" value="1"/>
</dbReference>
<dbReference type="STRING" id="264951.A0A443HTH4"/>
<dbReference type="InterPro" id="IPR004304">
    <property type="entry name" value="FmdA_AmdA"/>
</dbReference>
<dbReference type="EMBL" id="RCNU01000006">
    <property type="protein sequence ID" value="RWQ95116.1"/>
    <property type="molecule type" value="Genomic_DNA"/>
</dbReference>
<dbReference type="GO" id="GO:0016811">
    <property type="term" value="F:hydrolase activity, acting on carbon-nitrogen (but not peptide) bonds, in linear amides"/>
    <property type="evidence" value="ECO:0007669"/>
    <property type="project" value="InterPro"/>
</dbReference>
<dbReference type="PANTHER" id="PTHR31891">
    <property type="entry name" value="FORMAMIDASE C869.04-RELATED"/>
    <property type="match status" value="1"/>
</dbReference>
<accession>A0A443HTH4</accession>
<evidence type="ECO:0000313" key="2">
    <source>
        <dbReference type="Proteomes" id="UP000283841"/>
    </source>
</evidence>
<sequence length="324" mass="34633">MGLTSACKTVHVGRHQKHQKWSKDEPPVLTISSGDTVTFDTIDGSNGQIVEDSAISAIDSFDISLADPVFGPVFIRDAEPGDALKIEILDLQTANWGWTAIMPGFGLLANEFPDAHLKIWKLDQDTGFAKFNDNIRIPLRPFLGTMGLAAGVEGEFSTIPPTDVGGNMDCRELTAGTTLYLPVQTPGALFSCGDGHAAQGHGEVCGTAIETPMRATLRFTVCKDHSWVTSPHFQTAPQAAATPSVTDKGRYSVMGIDADLLEAAKKAVRNTIQWLTATKGLSRSEAYMLASVAGDLQIAEVVDLNNAVTMSLPLNIFDSEQNGA</sequence>
<keyword evidence="2" id="KW-1185">Reference proteome</keyword>
<comment type="caution">
    <text evidence="1">The sequence shown here is derived from an EMBL/GenBank/DDBJ whole genome shotgun (WGS) entry which is preliminary data.</text>
</comment>